<dbReference type="Proteomes" id="UP000189739">
    <property type="component" value="Unassembled WGS sequence"/>
</dbReference>
<gene>
    <name evidence="1" type="ORF">BC343_29775</name>
</gene>
<reference evidence="1 2" key="1">
    <citation type="submission" date="2016-07" db="EMBL/GenBank/DDBJ databases">
        <title>Genomic analysis of zinc-resistant bacterium Mucilaginibacter pedocola TBZ30.</title>
        <authorList>
            <person name="Huang J."/>
            <person name="Tang J."/>
        </authorList>
    </citation>
    <scope>NUCLEOTIDE SEQUENCE [LARGE SCALE GENOMIC DNA]</scope>
    <source>
        <strain evidence="1 2">TBZ30</strain>
    </source>
</reference>
<accession>A0A1S9PDH2</accession>
<keyword evidence="2" id="KW-1185">Reference proteome</keyword>
<dbReference type="EMBL" id="MBTF01000018">
    <property type="protein sequence ID" value="OOQ59024.1"/>
    <property type="molecule type" value="Genomic_DNA"/>
</dbReference>
<evidence type="ECO:0000313" key="2">
    <source>
        <dbReference type="Proteomes" id="UP000189739"/>
    </source>
</evidence>
<sequence>MLFASARAEIINGTANFSFKPGGPVFVALKEGMEVECGLLENGRYKISFTVKITKQQYEGTMKKVAKLYTADNKFIGIALVDIPVSSSVAGTYGGVNGPEEYDMEIFGYVTKANIKTGSIPENALETVLKNKAGKLHFDMLKPFLMKQRYEKMDLINKPYRH</sequence>
<organism evidence="1 2">
    <name type="scientific">Mucilaginibacter pedocola</name>
    <dbReference type="NCBI Taxonomy" id="1792845"/>
    <lineage>
        <taxon>Bacteria</taxon>
        <taxon>Pseudomonadati</taxon>
        <taxon>Bacteroidota</taxon>
        <taxon>Sphingobacteriia</taxon>
        <taxon>Sphingobacteriales</taxon>
        <taxon>Sphingobacteriaceae</taxon>
        <taxon>Mucilaginibacter</taxon>
    </lineage>
</organism>
<name>A0A1S9PDH2_9SPHI</name>
<evidence type="ECO:0000313" key="1">
    <source>
        <dbReference type="EMBL" id="OOQ59024.1"/>
    </source>
</evidence>
<proteinExistence type="predicted"/>
<dbReference type="AlphaFoldDB" id="A0A1S9PDH2"/>
<comment type="caution">
    <text evidence="1">The sequence shown here is derived from an EMBL/GenBank/DDBJ whole genome shotgun (WGS) entry which is preliminary data.</text>
</comment>
<protein>
    <submittedName>
        <fullName evidence="1">Uncharacterized protein</fullName>
    </submittedName>
</protein>